<accession>A0A3D9RWP6</accession>
<dbReference type="Proteomes" id="UP000256304">
    <property type="component" value="Unassembled WGS sequence"/>
</dbReference>
<protein>
    <recommendedName>
        <fullName evidence="5">DUF4309 domain-containing protein</fullName>
    </recommendedName>
</protein>
<evidence type="ECO:0008006" key="5">
    <source>
        <dbReference type="Google" id="ProtNLM"/>
    </source>
</evidence>
<evidence type="ECO:0000313" key="3">
    <source>
        <dbReference type="EMBL" id="REE84419.1"/>
    </source>
</evidence>
<keyword evidence="2" id="KW-0732">Signal</keyword>
<evidence type="ECO:0000256" key="1">
    <source>
        <dbReference type="SAM" id="MobiDB-lite"/>
    </source>
</evidence>
<sequence length="241" mass="24921">MYMDLNSRTLLKKPALTGAACLILLALAGCQLSSGDFSLGNNDDSVVSQSNSASNNEHSDSPQKALDTNITTAAGETAASGDATTVADATTESTSSGSKPAAKSPAAKNEKKWDSKAPKLHGIAIGDAGALWDSKLGAPSDSYTMDDDTETVSVSEYLAFSVGYGSDKKVKFVEIFDKSADTGLNGLHVGDSQNAAIKALGKPDIQTASVLAYQGTGALLKLDLDPQNNKVLSIKLFSNPN</sequence>
<feature type="region of interest" description="Disordered" evidence="1">
    <location>
        <begin position="45"/>
        <end position="64"/>
    </location>
</feature>
<proteinExistence type="predicted"/>
<feature type="region of interest" description="Disordered" evidence="1">
    <location>
        <begin position="77"/>
        <end position="114"/>
    </location>
</feature>
<organism evidence="3 4">
    <name type="scientific">Paenibacillus taihuensis</name>
    <dbReference type="NCBI Taxonomy" id="1156355"/>
    <lineage>
        <taxon>Bacteria</taxon>
        <taxon>Bacillati</taxon>
        <taxon>Bacillota</taxon>
        <taxon>Bacilli</taxon>
        <taxon>Bacillales</taxon>
        <taxon>Paenibacillaceae</taxon>
        <taxon>Paenibacillus</taxon>
    </lineage>
</organism>
<feature type="compositionally biased region" description="Low complexity" evidence="1">
    <location>
        <begin position="93"/>
        <end position="107"/>
    </location>
</feature>
<dbReference type="AlphaFoldDB" id="A0A3D9RWP6"/>
<gene>
    <name evidence="3" type="ORF">A8990_11596</name>
</gene>
<keyword evidence="4" id="KW-1185">Reference proteome</keyword>
<name>A0A3D9RWP6_9BACL</name>
<comment type="caution">
    <text evidence="3">The sequence shown here is derived from an EMBL/GenBank/DDBJ whole genome shotgun (WGS) entry which is preliminary data.</text>
</comment>
<evidence type="ECO:0000313" key="4">
    <source>
        <dbReference type="Proteomes" id="UP000256304"/>
    </source>
</evidence>
<feature type="compositionally biased region" description="Low complexity" evidence="1">
    <location>
        <begin position="45"/>
        <end position="56"/>
    </location>
</feature>
<feature type="signal peptide" evidence="2">
    <location>
        <begin position="1"/>
        <end position="28"/>
    </location>
</feature>
<feature type="chain" id="PRO_5038568098" description="DUF4309 domain-containing protein" evidence="2">
    <location>
        <begin position="29"/>
        <end position="241"/>
    </location>
</feature>
<evidence type="ECO:0000256" key="2">
    <source>
        <dbReference type="SAM" id="SignalP"/>
    </source>
</evidence>
<dbReference type="EMBL" id="QTTN01000015">
    <property type="protein sequence ID" value="REE84419.1"/>
    <property type="molecule type" value="Genomic_DNA"/>
</dbReference>
<reference evidence="3 4" key="1">
    <citation type="submission" date="2018-08" db="EMBL/GenBank/DDBJ databases">
        <title>Genomic Encyclopedia of Type Strains, Phase III (KMG-III): the genomes of soil and plant-associated and newly described type strains.</title>
        <authorList>
            <person name="Whitman W."/>
        </authorList>
    </citation>
    <scope>NUCLEOTIDE SEQUENCE [LARGE SCALE GENOMIC DNA]</scope>
    <source>
        <strain evidence="3 4">CGMCC 1.10966</strain>
    </source>
</reference>